<dbReference type="NCBIfam" id="TIGR00937">
    <property type="entry name" value="2A51"/>
    <property type="match status" value="1"/>
</dbReference>
<dbReference type="Proteomes" id="UP000199427">
    <property type="component" value="Unassembled WGS sequence"/>
</dbReference>
<gene>
    <name evidence="8" type="ORF">SAMN05216362_10335</name>
</gene>
<feature type="transmembrane region" description="Helical" evidence="7">
    <location>
        <begin position="158"/>
        <end position="191"/>
    </location>
</feature>
<keyword evidence="9" id="KW-1185">Reference proteome</keyword>
<feature type="transmembrane region" description="Helical" evidence="7">
    <location>
        <begin position="211"/>
        <end position="230"/>
    </location>
</feature>
<dbReference type="AlphaFoldDB" id="A0A1H9AS31"/>
<feature type="transmembrane region" description="Helical" evidence="7">
    <location>
        <begin position="96"/>
        <end position="119"/>
    </location>
</feature>
<feature type="transmembrane region" description="Helical" evidence="7">
    <location>
        <begin position="389"/>
        <end position="406"/>
    </location>
</feature>
<evidence type="ECO:0000256" key="5">
    <source>
        <dbReference type="ARBA" id="ARBA00022989"/>
    </source>
</evidence>
<evidence type="ECO:0000256" key="6">
    <source>
        <dbReference type="ARBA" id="ARBA00023136"/>
    </source>
</evidence>
<evidence type="ECO:0000256" key="3">
    <source>
        <dbReference type="ARBA" id="ARBA00022475"/>
    </source>
</evidence>
<evidence type="ECO:0000256" key="4">
    <source>
        <dbReference type="ARBA" id="ARBA00022692"/>
    </source>
</evidence>
<dbReference type="PANTHER" id="PTHR33567:SF3">
    <property type="entry name" value="CHROMATE ION TRANSPORTER (EUROFUNG)"/>
    <property type="match status" value="1"/>
</dbReference>
<sequence>MVSYIYRNYYIGVSILNSVKTYLEILFVATRLGLTSFGGPVAHLAYFQEEYIKRKKWLDDKTYADLIALCQFLPGPASSQVGISIGMIRGGVLGGILAWIGFTLPSVVALILFAMYVVQADLMDSTFIAALKVVAVAVVAHAILNMGKKLTPDLPRIAFAIIAAGLLLLVPLASMQLVVIGVAALVGYILFRHKELDTQTSLNINLSKITGAVSLSLFFLLLIALPLISQSVTNVYVQLFDIFYRVGSLVFGGGHVVLPLLERELVPNGFLSEEMFLSGYGAAQAIPGPLFTFSSYLGQVASGLTGAIVATIGIFLPSFLLLIGILPFWKSISQFKAVRAALIGVNASVVGILLAAFYDPIFTSAVADSVDFAVALVGFSLLQFWKKPAWLVVILTVVLYILVRELV</sequence>
<name>A0A1H9AS31_9BACI</name>
<dbReference type="InterPro" id="IPR003370">
    <property type="entry name" value="Chromate_transpt"/>
</dbReference>
<comment type="subcellular location">
    <subcellularLocation>
        <location evidence="1">Cell membrane</location>
        <topology evidence="1">Multi-pass membrane protein</topology>
    </subcellularLocation>
</comment>
<dbReference type="GO" id="GO:0015109">
    <property type="term" value="F:chromate transmembrane transporter activity"/>
    <property type="evidence" value="ECO:0007669"/>
    <property type="project" value="InterPro"/>
</dbReference>
<feature type="transmembrane region" description="Helical" evidence="7">
    <location>
        <begin position="340"/>
        <end position="358"/>
    </location>
</feature>
<dbReference type="EMBL" id="FOES01000003">
    <property type="protein sequence ID" value="SEP79556.1"/>
    <property type="molecule type" value="Genomic_DNA"/>
</dbReference>
<feature type="transmembrane region" description="Helical" evidence="7">
    <location>
        <begin position="25"/>
        <end position="47"/>
    </location>
</feature>
<dbReference type="PANTHER" id="PTHR33567">
    <property type="entry name" value="CHROMATE ION TRANSPORTER (EUROFUNG)"/>
    <property type="match status" value="1"/>
</dbReference>
<evidence type="ECO:0000256" key="1">
    <source>
        <dbReference type="ARBA" id="ARBA00004651"/>
    </source>
</evidence>
<accession>A0A1H9AS31</accession>
<feature type="transmembrane region" description="Helical" evidence="7">
    <location>
        <begin position="304"/>
        <end position="328"/>
    </location>
</feature>
<protein>
    <submittedName>
        <fullName evidence="8">Chromate transporter</fullName>
    </submittedName>
</protein>
<comment type="similarity">
    <text evidence="2">Belongs to the chromate ion transporter (CHR) (TC 2.A.51) family.</text>
</comment>
<dbReference type="Pfam" id="PF02417">
    <property type="entry name" value="Chromate_transp"/>
    <property type="match status" value="2"/>
</dbReference>
<proteinExistence type="inferred from homology"/>
<evidence type="ECO:0000256" key="7">
    <source>
        <dbReference type="SAM" id="Phobius"/>
    </source>
</evidence>
<reference evidence="8 9" key="1">
    <citation type="submission" date="2016-10" db="EMBL/GenBank/DDBJ databases">
        <authorList>
            <person name="de Groot N.N."/>
        </authorList>
    </citation>
    <scope>NUCLEOTIDE SEQUENCE [LARGE SCALE GENOMIC DNA]</scope>
    <source>
        <strain evidence="8 9">DSM 21633</strain>
    </source>
</reference>
<keyword evidence="4 7" id="KW-0812">Transmembrane</keyword>
<evidence type="ECO:0000256" key="2">
    <source>
        <dbReference type="ARBA" id="ARBA00005262"/>
    </source>
</evidence>
<dbReference type="InterPro" id="IPR014047">
    <property type="entry name" value="Chr_Tranpt_l_chain"/>
</dbReference>
<organism evidence="8 9">
    <name type="scientific">Piscibacillus halophilus</name>
    <dbReference type="NCBI Taxonomy" id="571933"/>
    <lineage>
        <taxon>Bacteria</taxon>
        <taxon>Bacillati</taxon>
        <taxon>Bacillota</taxon>
        <taxon>Bacilli</taxon>
        <taxon>Bacillales</taxon>
        <taxon>Bacillaceae</taxon>
        <taxon>Piscibacillus</taxon>
    </lineage>
</organism>
<evidence type="ECO:0000313" key="9">
    <source>
        <dbReference type="Proteomes" id="UP000199427"/>
    </source>
</evidence>
<keyword evidence="3" id="KW-1003">Cell membrane</keyword>
<evidence type="ECO:0000313" key="8">
    <source>
        <dbReference type="EMBL" id="SEP79556.1"/>
    </source>
</evidence>
<keyword evidence="6 7" id="KW-0472">Membrane</keyword>
<dbReference type="STRING" id="571933.SAMN05216362_10335"/>
<dbReference type="PIRSF" id="PIRSF004810">
    <property type="entry name" value="ChrA"/>
    <property type="match status" value="1"/>
</dbReference>
<feature type="transmembrane region" description="Helical" evidence="7">
    <location>
        <begin position="125"/>
        <end position="146"/>
    </location>
</feature>
<dbReference type="GO" id="GO:0005886">
    <property type="term" value="C:plasma membrane"/>
    <property type="evidence" value="ECO:0007669"/>
    <property type="project" value="UniProtKB-SubCell"/>
</dbReference>
<keyword evidence="5 7" id="KW-1133">Transmembrane helix</keyword>